<dbReference type="AlphaFoldDB" id="A0A918LFR4"/>
<dbReference type="PROSITE" id="PS00284">
    <property type="entry name" value="SERPIN"/>
    <property type="match status" value="1"/>
</dbReference>
<organism evidence="3 4">
    <name type="scientific">Actinokineospora fastidiosa</name>
    <dbReference type="NCBI Taxonomy" id="1816"/>
    <lineage>
        <taxon>Bacteria</taxon>
        <taxon>Bacillati</taxon>
        <taxon>Actinomycetota</taxon>
        <taxon>Actinomycetes</taxon>
        <taxon>Pseudonocardiales</taxon>
        <taxon>Pseudonocardiaceae</taxon>
        <taxon>Actinokineospora</taxon>
    </lineage>
</organism>
<reference evidence="3" key="1">
    <citation type="journal article" date="2014" name="Int. J. Syst. Evol. Microbiol.">
        <title>Complete genome sequence of Corynebacterium casei LMG S-19264T (=DSM 44701T), isolated from a smear-ripened cheese.</title>
        <authorList>
            <consortium name="US DOE Joint Genome Institute (JGI-PGF)"/>
            <person name="Walter F."/>
            <person name="Albersmeier A."/>
            <person name="Kalinowski J."/>
            <person name="Ruckert C."/>
        </authorList>
    </citation>
    <scope>NUCLEOTIDE SEQUENCE</scope>
    <source>
        <strain evidence="3">JCM 3276</strain>
    </source>
</reference>
<dbReference type="RefSeq" id="WP_229787089.1">
    <property type="nucleotide sequence ID" value="NZ_BMRB01000003.1"/>
</dbReference>
<proteinExistence type="inferred from homology"/>
<dbReference type="SUPFAM" id="SSF56574">
    <property type="entry name" value="Serpins"/>
    <property type="match status" value="1"/>
</dbReference>
<dbReference type="SMART" id="SM00093">
    <property type="entry name" value="SERPIN"/>
    <property type="match status" value="1"/>
</dbReference>
<dbReference type="Proteomes" id="UP000660680">
    <property type="component" value="Unassembled WGS sequence"/>
</dbReference>
<dbReference type="InterPro" id="IPR042185">
    <property type="entry name" value="Serpin_sf_2"/>
</dbReference>
<comment type="similarity">
    <text evidence="1">Belongs to the serpin family.</text>
</comment>
<dbReference type="EMBL" id="BMRB01000003">
    <property type="protein sequence ID" value="GGS41294.1"/>
    <property type="molecule type" value="Genomic_DNA"/>
</dbReference>
<dbReference type="InterPro" id="IPR042178">
    <property type="entry name" value="Serpin_sf_1"/>
</dbReference>
<evidence type="ECO:0000313" key="4">
    <source>
        <dbReference type="Proteomes" id="UP000660680"/>
    </source>
</evidence>
<keyword evidence="4" id="KW-1185">Reference proteome</keyword>
<dbReference type="InterPro" id="IPR036186">
    <property type="entry name" value="Serpin_sf"/>
</dbReference>
<reference evidence="3" key="2">
    <citation type="submission" date="2020-09" db="EMBL/GenBank/DDBJ databases">
        <authorList>
            <person name="Sun Q."/>
            <person name="Ohkuma M."/>
        </authorList>
    </citation>
    <scope>NUCLEOTIDE SEQUENCE</scope>
    <source>
        <strain evidence="3">JCM 3276</strain>
    </source>
</reference>
<dbReference type="InterPro" id="IPR023796">
    <property type="entry name" value="Serpin_dom"/>
</dbReference>
<protein>
    <submittedName>
        <fullName evidence="3">Serine protease</fullName>
    </submittedName>
</protein>
<comment type="caution">
    <text evidence="3">The sequence shown here is derived from an EMBL/GenBank/DDBJ whole genome shotgun (WGS) entry which is preliminary data.</text>
</comment>
<dbReference type="Gene3D" id="2.30.39.10">
    <property type="entry name" value="Alpha-1-antitrypsin, domain 1"/>
    <property type="match status" value="2"/>
</dbReference>
<evidence type="ECO:0000259" key="2">
    <source>
        <dbReference type="SMART" id="SM00093"/>
    </source>
</evidence>
<sequence>MLDFTLSLHRAVAPDPGEQVCWSPFSVASALGLLALGARGPSQDELTAVLGDLDALTSAIAGASRLAPSDDEDAPVLAVSNTLWADDTITIHRSFAELLAGWSDGSVRSAPFRTEPEKARDMINEDVAETTRQLIPELLAPGTIRRDTVSSLVNALYLKSAWRYPFEEGGTSERPFTTAGGPVDVPMMMLNERVGYAARDGWQVVSLPGKGGVEAVVLLPDGELADAEAALTGQSLGTLLDAPDPTQVQLSLPRMKVKTQAELSDALQALGVRTVFTREADLGGISPDWLAVQSVIHESVLKVDEQGFEGAAATAVMLRLMSLPPEPVVVTADRPFLFVVRHKETGVVYFVARVTDPS</sequence>
<dbReference type="GO" id="GO:0008233">
    <property type="term" value="F:peptidase activity"/>
    <property type="evidence" value="ECO:0007669"/>
    <property type="project" value="UniProtKB-KW"/>
</dbReference>
<evidence type="ECO:0000313" key="3">
    <source>
        <dbReference type="EMBL" id="GGS41294.1"/>
    </source>
</evidence>
<dbReference type="InterPro" id="IPR000215">
    <property type="entry name" value="Serpin_fam"/>
</dbReference>
<dbReference type="Pfam" id="PF00079">
    <property type="entry name" value="Serpin"/>
    <property type="match status" value="1"/>
</dbReference>
<keyword evidence="3" id="KW-0378">Hydrolase</keyword>
<feature type="domain" description="Serpin" evidence="2">
    <location>
        <begin position="6"/>
        <end position="357"/>
    </location>
</feature>
<name>A0A918LFR4_9PSEU</name>
<dbReference type="PANTHER" id="PTHR11461">
    <property type="entry name" value="SERINE PROTEASE INHIBITOR, SERPIN"/>
    <property type="match status" value="1"/>
</dbReference>
<evidence type="ECO:0000256" key="1">
    <source>
        <dbReference type="RuleBase" id="RU000411"/>
    </source>
</evidence>
<dbReference type="InterPro" id="IPR023795">
    <property type="entry name" value="Serpin_CS"/>
</dbReference>
<dbReference type="GO" id="GO:0004867">
    <property type="term" value="F:serine-type endopeptidase inhibitor activity"/>
    <property type="evidence" value="ECO:0007669"/>
    <property type="project" value="InterPro"/>
</dbReference>
<gene>
    <name evidence="3" type="ORF">GCM10010171_39920</name>
</gene>
<accession>A0A918LFR4</accession>
<dbReference type="PANTHER" id="PTHR11461:SF211">
    <property type="entry name" value="GH10112P-RELATED"/>
    <property type="match status" value="1"/>
</dbReference>
<dbReference type="Gene3D" id="3.30.497.10">
    <property type="entry name" value="Antithrombin, subunit I, domain 2"/>
    <property type="match status" value="1"/>
</dbReference>
<dbReference type="GO" id="GO:0006508">
    <property type="term" value="P:proteolysis"/>
    <property type="evidence" value="ECO:0007669"/>
    <property type="project" value="UniProtKB-KW"/>
</dbReference>
<keyword evidence="3" id="KW-0645">Protease</keyword>
<dbReference type="GO" id="GO:0005615">
    <property type="term" value="C:extracellular space"/>
    <property type="evidence" value="ECO:0007669"/>
    <property type="project" value="InterPro"/>
</dbReference>
<dbReference type="CDD" id="cd19590">
    <property type="entry name" value="serpin_thermopin-like"/>
    <property type="match status" value="1"/>
</dbReference>